<feature type="compositionally biased region" description="Low complexity" evidence="2">
    <location>
        <begin position="557"/>
        <end position="572"/>
    </location>
</feature>
<accession>A0A4U3LRP7</accession>
<dbReference type="Pfam" id="PF01844">
    <property type="entry name" value="HNH"/>
    <property type="match status" value="1"/>
</dbReference>
<dbReference type="GO" id="GO:0003676">
    <property type="term" value="F:nucleic acid binding"/>
    <property type="evidence" value="ECO:0007669"/>
    <property type="project" value="InterPro"/>
</dbReference>
<dbReference type="AlphaFoldDB" id="A0A4U3LRP7"/>
<keyword evidence="5" id="KW-1185">Reference proteome</keyword>
<evidence type="ECO:0000259" key="3">
    <source>
        <dbReference type="SMART" id="SM00507"/>
    </source>
</evidence>
<sequence>MEVLGERPVWSMSDSEKLSALDAVVAEKARLETLELHLIAAIDQSSYATEVGAGDTARLLTHRYRTDATEARRQVRIATDLPKYSATTAALPDPSTPFANPATAHPAEVDDPNEAVDEVRDGGTPGWRVSPAQAAAIVSVLNQVPATVPAEDLEFAEQRLIDLAATHTPTELRRAGRKIRDILDPDGPEPDEKAAYERESLALKTVDRGVTFRGYLANENAELFRTLIHAHAKPHKTLDGQQDPRPRDKRQADALTTILNTAGTPTTAATTVATAAATRSRATTSPEHVGDDLVASTADEADIGTANDAAAEIGFVPGHGPKPHISITIDYNDLAAAIANATGDMTFGDDLSAATVRRLACDAQILPIVLGSKSQPLDVGTTQRLVTRPMRRALNARDKGCVICHAPPIQCEAHHIISWLDGGPTAVNNLALLCKRHHLDLHSGHWNIRILNGVVHVTNPTWTNPTLTPPNKYKPPAADIVHQPSTPAFSPWAEGDPLTPTTEPQTPANPPQLTPFNPWEDDEPTAPRTSSTQLRPAKIAEPTHLAPRTNDDPVTHTTESPPTPARTAAAPTPFDPWGDNEPAA</sequence>
<evidence type="ECO:0000313" key="5">
    <source>
        <dbReference type="Proteomes" id="UP000305836"/>
    </source>
</evidence>
<proteinExistence type="inferred from homology"/>
<reference evidence="4 5" key="1">
    <citation type="submission" date="2019-04" db="EMBL/GenBank/DDBJ databases">
        <title>Kribbella sp. NEAU-THZ 27 nov., a novel actinomycete isolated from soil.</title>
        <authorList>
            <person name="Duan L."/>
        </authorList>
    </citation>
    <scope>NUCLEOTIDE SEQUENCE [LARGE SCALE GENOMIC DNA]</scope>
    <source>
        <strain evidence="5">NEAU-THZ27</strain>
    </source>
</reference>
<comment type="similarity">
    <text evidence="1">Belongs to the Rv1128c/1148c/1588c/1702c/1945/3466 family.</text>
</comment>
<evidence type="ECO:0000256" key="1">
    <source>
        <dbReference type="ARBA" id="ARBA00023450"/>
    </source>
</evidence>
<dbReference type="EMBL" id="SZPZ01000003">
    <property type="protein sequence ID" value="TKK78402.1"/>
    <property type="molecule type" value="Genomic_DNA"/>
</dbReference>
<evidence type="ECO:0000256" key="2">
    <source>
        <dbReference type="SAM" id="MobiDB-lite"/>
    </source>
</evidence>
<comment type="caution">
    <text evidence="4">The sequence shown here is derived from an EMBL/GenBank/DDBJ whole genome shotgun (WGS) entry which is preliminary data.</text>
</comment>
<protein>
    <submittedName>
        <fullName evidence="4">DUF222 domain-containing protein</fullName>
    </submittedName>
</protein>
<dbReference type="InterPro" id="IPR002711">
    <property type="entry name" value="HNH"/>
</dbReference>
<dbReference type="GO" id="GO:0004519">
    <property type="term" value="F:endonuclease activity"/>
    <property type="evidence" value="ECO:0007669"/>
    <property type="project" value="InterPro"/>
</dbReference>
<dbReference type="Proteomes" id="UP000305836">
    <property type="component" value="Unassembled WGS sequence"/>
</dbReference>
<name>A0A4U3LRP7_9ACTN</name>
<dbReference type="CDD" id="cd00085">
    <property type="entry name" value="HNHc"/>
    <property type="match status" value="1"/>
</dbReference>
<gene>
    <name evidence="4" type="ORF">FDA38_25385</name>
</gene>
<dbReference type="Gene3D" id="1.10.30.50">
    <property type="match status" value="1"/>
</dbReference>
<dbReference type="RefSeq" id="WP_137256548.1">
    <property type="nucleotide sequence ID" value="NZ_JBHSPQ010000002.1"/>
</dbReference>
<organism evidence="4 5">
    <name type="scientific">Kribbella jiaozuonensis</name>
    <dbReference type="NCBI Taxonomy" id="2575441"/>
    <lineage>
        <taxon>Bacteria</taxon>
        <taxon>Bacillati</taxon>
        <taxon>Actinomycetota</taxon>
        <taxon>Actinomycetes</taxon>
        <taxon>Propionibacteriales</taxon>
        <taxon>Kribbellaceae</taxon>
        <taxon>Kribbella</taxon>
    </lineage>
</organism>
<dbReference type="SMART" id="SM00507">
    <property type="entry name" value="HNHc"/>
    <property type="match status" value="1"/>
</dbReference>
<evidence type="ECO:0000313" key="4">
    <source>
        <dbReference type="EMBL" id="TKK78402.1"/>
    </source>
</evidence>
<dbReference type="OrthoDB" id="3634417at2"/>
<feature type="domain" description="HNH nuclease" evidence="3">
    <location>
        <begin position="389"/>
        <end position="439"/>
    </location>
</feature>
<dbReference type="Pfam" id="PF02720">
    <property type="entry name" value="DUF222"/>
    <property type="match status" value="1"/>
</dbReference>
<feature type="region of interest" description="Disordered" evidence="2">
    <location>
        <begin position="467"/>
        <end position="584"/>
    </location>
</feature>
<dbReference type="GO" id="GO:0008270">
    <property type="term" value="F:zinc ion binding"/>
    <property type="evidence" value="ECO:0007669"/>
    <property type="project" value="InterPro"/>
</dbReference>
<dbReference type="InterPro" id="IPR003615">
    <property type="entry name" value="HNH_nuc"/>
</dbReference>
<dbReference type="InterPro" id="IPR003870">
    <property type="entry name" value="DUF222"/>
</dbReference>